<proteinExistence type="predicted"/>
<sequence length="97" mass="10836">MLSSPSSSPAPKSEQRPAVTEPVLKPDQLQIPAGRSSVFSLLSLWNEAPPATTTDKVWTRETLDRVRNGIFSPFRVSNIIFRYLLAKTRQCRLIGPL</sequence>
<name>A0A2M7G0T7_9BACT</name>
<evidence type="ECO:0000256" key="1">
    <source>
        <dbReference type="SAM" id="MobiDB-lite"/>
    </source>
</evidence>
<reference evidence="2 3" key="1">
    <citation type="submission" date="2017-09" db="EMBL/GenBank/DDBJ databases">
        <title>Depth-based differentiation of microbial function through sediment-hosted aquifers and enrichment of novel symbionts in the deep terrestrial subsurface.</title>
        <authorList>
            <person name="Probst A.J."/>
            <person name="Ladd B."/>
            <person name="Jarett J.K."/>
            <person name="Geller-Mcgrath D.E."/>
            <person name="Sieber C.M."/>
            <person name="Emerson J.B."/>
            <person name="Anantharaman K."/>
            <person name="Thomas B.C."/>
            <person name="Malmstrom R."/>
            <person name="Stieglmeier M."/>
            <person name="Klingl A."/>
            <person name="Woyke T."/>
            <person name="Ryan C.M."/>
            <person name="Banfield J.F."/>
        </authorList>
    </citation>
    <scope>NUCLEOTIDE SEQUENCE [LARGE SCALE GENOMIC DNA]</scope>
    <source>
        <strain evidence="2">CG17_big_fil_post_rev_8_21_14_2_50_48_46</strain>
    </source>
</reference>
<feature type="compositionally biased region" description="Low complexity" evidence="1">
    <location>
        <begin position="1"/>
        <end position="12"/>
    </location>
</feature>
<feature type="region of interest" description="Disordered" evidence="1">
    <location>
        <begin position="1"/>
        <end position="26"/>
    </location>
</feature>
<dbReference type="AlphaFoldDB" id="A0A2M7G0T7"/>
<dbReference type="Proteomes" id="UP000231019">
    <property type="component" value="Unassembled WGS sequence"/>
</dbReference>
<accession>A0A2M7G0T7</accession>
<evidence type="ECO:0000313" key="2">
    <source>
        <dbReference type="EMBL" id="PIW14870.1"/>
    </source>
</evidence>
<dbReference type="EMBL" id="PFFQ01000055">
    <property type="protein sequence ID" value="PIW14870.1"/>
    <property type="molecule type" value="Genomic_DNA"/>
</dbReference>
<gene>
    <name evidence="2" type="ORF">COW36_19660</name>
</gene>
<comment type="caution">
    <text evidence="2">The sequence shown here is derived from an EMBL/GenBank/DDBJ whole genome shotgun (WGS) entry which is preliminary data.</text>
</comment>
<protein>
    <submittedName>
        <fullName evidence="2">Uncharacterized protein</fullName>
    </submittedName>
</protein>
<organism evidence="2 3">
    <name type="scientific">bacterium (Candidatus Blackallbacteria) CG17_big_fil_post_rev_8_21_14_2_50_48_46</name>
    <dbReference type="NCBI Taxonomy" id="2014261"/>
    <lineage>
        <taxon>Bacteria</taxon>
        <taxon>Candidatus Blackallbacteria</taxon>
    </lineage>
</organism>
<evidence type="ECO:0000313" key="3">
    <source>
        <dbReference type="Proteomes" id="UP000231019"/>
    </source>
</evidence>